<sequence length="421" mass="48646">MAKTEHGREFYIRKAFKENYGVLMRWGGMYLGSWITPTVYLLNTGSHALFLMYTAYLSLDDIGPMAEALHFVVLLTTACTSVLNSLSQRNRLDNILEAMGRGFYDYGKSMDEVSKREIKIHENVATRRKLLLPRLFITSVLISGFAISIRPLIEYLIVGKFKEYRGDGINRTTTVAVWVPFIDPSILWQNVLVFFLQYVIIWTTPGVVFGTDIMFLCMAEDFSLQLRIIGIAFKRSGQRAMDLYKNLIEEKRYLGQIYSKQELFKKCLEHCIAQTVEHHSLIIDLFYHFRLYNRVMLLWLLVGATFLLCLSGILFVSDKVSLLSKVTFFCFLATELVHTFIFCWYGEQLQRLSMDIGKMFYNSDWFQYSSLVKQDLLLVQKRTNAPLKLTAAGFMDVNLNSYSNVLSSAYSYFNLLSAVKH</sequence>
<evidence type="ECO:0000256" key="2">
    <source>
        <dbReference type="ARBA" id="ARBA00022475"/>
    </source>
</evidence>
<dbReference type="FunCoup" id="T1H8G0">
    <property type="interactions" value="114"/>
</dbReference>
<evidence type="ECO:0000256" key="9">
    <source>
        <dbReference type="ARBA" id="ARBA00023224"/>
    </source>
</evidence>
<evidence type="ECO:0000256" key="8">
    <source>
        <dbReference type="ARBA" id="ARBA00023170"/>
    </source>
</evidence>
<dbReference type="EMBL" id="ACPB03009853">
    <property type="status" value="NOT_ANNOTATED_CDS"/>
    <property type="molecule type" value="Genomic_DNA"/>
</dbReference>
<evidence type="ECO:0000256" key="3">
    <source>
        <dbReference type="ARBA" id="ARBA00022606"/>
    </source>
</evidence>
<feature type="transmembrane region" description="Helical" evidence="10">
    <location>
        <begin position="195"/>
        <end position="217"/>
    </location>
</feature>
<evidence type="ECO:0000256" key="7">
    <source>
        <dbReference type="ARBA" id="ARBA00023136"/>
    </source>
</evidence>
<dbReference type="VEuPathDB" id="VectorBase:RPRC000301"/>
<dbReference type="PANTHER" id="PTHR21137">
    <property type="entry name" value="ODORANT RECEPTOR"/>
    <property type="match status" value="1"/>
</dbReference>
<dbReference type="OMA" id="HALFLMY"/>
<keyword evidence="6 10" id="KW-1133">Transmembrane helix</keyword>
<comment type="similarity">
    <text evidence="10">Belongs to the insect chemoreceptor superfamily. Heteromeric odorant receptor channel (TC 1.A.69) family.</text>
</comment>
<keyword evidence="12" id="KW-1185">Reference proteome</keyword>
<name>T1H8G0_RHOPR</name>
<evidence type="ECO:0000256" key="4">
    <source>
        <dbReference type="ARBA" id="ARBA00022692"/>
    </source>
</evidence>
<dbReference type="Pfam" id="PF02949">
    <property type="entry name" value="7tm_6"/>
    <property type="match status" value="1"/>
</dbReference>
<dbReference type="PANTHER" id="PTHR21137:SF35">
    <property type="entry name" value="ODORANT RECEPTOR 19A-RELATED"/>
    <property type="match status" value="1"/>
</dbReference>
<dbReference type="InParanoid" id="T1H8G0"/>
<dbReference type="GO" id="GO:0005886">
    <property type="term" value="C:plasma membrane"/>
    <property type="evidence" value="ECO:0007669"/>
    <property type="project" value="UniProtKB-SubCell"/>
</dbReference>
<feature type="transmembrane region" description="Helical" evidence="10">
    <location>
        <begin position="135"/>
        <end position="153"/>
    </location>
</feature>
<comment type="caution">
    <text evidence="10">Lacks conserved residue(s) required for the propagation of feature annotation.</text>
</comment>
<dbReference type="RefSeq" id="XP_073997842.1">
    <property type="nucleotide sequence ID" value="XM_074141741.1"/>
</dbReference>
<dbReference type="RefSeq" id="XP_073997841.1">
    <property type="nucleotide sequence ID" value="XM_074141740.1"/>
</dbReference>
<evidence type="ECO:0000256" key="1">
    <source>
        <dbReference type="ARBA" id="ARBA00004651"/>
    </source>
</evidence>
<dbReference type="Proteomes" id="UP000015103">
    <property type="component" value="Unassembled WGS sequence"/>
</dbReference>
<evidence type="ECO:0000256" key="6">
    <source>
        <dbReference type="ARBA" id="ARBA00022989"/>
    </source>
</evidence>
<keyword evidence="2" id="KW-1003">Cell membrane</keyword>
<keyword evidence="4 10" id="KW-0812">Transmembrane</keyword>
<evidence type="ECO:0000256" key="10">
    <source>
        <dbReference type="RuleBase" id="RU351113"/>
    </source>
</evidence>
<keyword evidence="3 10" id="KW-0716">Sensory transduction</keyword>
<dbReference type="GO" id="GO:0007165">
    <property type="term" value="P:signal transduction"/>
    <property type="evidence" value="ECO:0007669"/>
    <property type="project" value="UniProtKB-KW"/>
</dbReference>
<proteinExistence type="inferred from homology"/>
<dbReference type="HOGENOM" id="CLU_047177_1_0_1"/>
<feature type="transmembrane region" description="Helical" evidence="10">
    <location>
        <begin position="295"/>
        <end position="316"/>
    </location>
</feature>
<dbReference type="EnsemblMetazoa" id="RPRC000301-RA">
    <property type="protein sequence ID" value="RPRC000301-PA"/>
    <property type="gene ID" value="RPRC000301"/>
</dbReference>
<keyword evidence="5 10" id="KW-0552">Olfaction</keyword>
<evidence type="ECO:0000256" key="5">
    <source>
        <dbReference type="ARBA" id="ARBA00022725"/>
    </source>
</evidence>
<keyword evidence="8 10" id="KW-0675">Receptor</keyword>
<protein>
    <recommendedName>
        <fullName evidence="10">Odorant receptor</fullName>
    </recommendedName>
</protein>
<keyword evidence="7 10" id="KW-0472">Membrane</keyword>
<dbReference type="GeneID" id="141461062"/>
<feature type="transmembrane region" description="Helical" evidence="10">
    <location>
        <begin position="68"/>
        <end position="86"/>
    </location>
</feature>
<accession>T1H8G0</accession>
<dbReference type="InterPro" id="IPR004117">
    <property type="entry name" value="7tm6_olfct_rcpt"/>
</dbReference>
<dbReference type="eggNOG" id="ENOG502S54D">
    <property type="taxonomic scope" value="Eukaryota"/>
</dbReference>
<evidence type="ECO:0000313" key="11">
    <source>
        <dbReference type="EnsemblMetazoa" id="RPRC000301-PA"/>
    </source>
</evidence>
<dbReference type="GO" id="GO:0005549">
    <property type="term" value="F:odorant binding"/>
    <property type="evidence" value="ECO:0007669"/>
    <property type="project" value="InterPro"/>
</dbReference>
<reference evidence="11" key="1">
    <citation type="submission" date="2015-05" db="UniProtKB">
        <authorList>
            <consortium name="EnsemblMetazoa"/>
        </authorList>
    </citation>
    <scope>IDENTIFICATION</scope>
</reference>
<dbReference type="AlphaFoldDB" id="T1H8G0"/>
<comment type="subcellular location">
    <subcellularLocation>
        <location evidence="1 10">Cell membrane</location>
        <topology evidence="1 10">Multi-pass membrane protein</topology>
    </subcellularLocation>
</comment>
<dbReference type="STRING" id="13249.T1H8G0"/>
<organism evidence="11 12">
    <name type="scientific">Rhodnius prolixus</name>
    <name type="common">Triatomid bug</name>
    <dbReference type="NCBI Taxonomy" id="13249"/>
    <lineage>
        <taxon>Eukaryota</taxon>
        <taxon>Metazoa</taxon>
        <taxon>Ecdysozoa</taxon>
        <taxon>Arthropoda</taxon>
        <taxon>Hexapoda</taxon>
        <taxon>Insecta</taxon>
        <taxon>Pterygota</taxon>
        <taxon>Neoptera</taxon>
        <taxon>Paraneoptera</taxon>
        <taxon>Hemiptera</taxon>
        <taxon>Heteroptera</taxon>
        <taxon>Panheteroptera</taxon>
        <taxon>Cimicomorpha</taxon>
        <taxon>Reduviidae</taxon>
        <taxon>Triatominae</taxon>
        <taxon>Rhodnius</taxon>
    </lineage>
</organism>
<dbReference type="GO" id="GO:0004984">
    <property type="term" value="F:olfactory receptor activity"/>
    <property type="evidence" value="ECO:0007669"/>
    <property type="project" value="InterPro"/>
</dbReference>
<evidence type="ECO:0000313" key="12">
    <source>
        <dbReference type="Proteomes" id="UP000015103"/>
    </source>
</evidence>
<feature type="transmembrane region" description="Helical" evidence="10">
    <location>
        <begin position="322"/>
        <end position="345"/>
    </location>
</feature>
<keyword evidence="9 10" id="KW-0807">Transducer</keyword>